<organism evidence="2 3">
    <name type="scientific">Aeromonas caviae</name>
    <name type="common">Aeromonas punctata</name>
    <dbReference type="NCBI Taxonomy" id="648"/>
    <lineage>
        <taxon>Bacteria</taxon>
        <taxon>Pseudomonadati</taxon>
        <taxon>Pseudomonadota</taxon>
        <taxon>Gammaproteobacteria</taxon>
        <taxon>Aeromonadales</taxon>
        <taxon>Aeromonadaceae</taxon>
        <taxon>Aeromonas</taxon>
    </lineage>
</organism>
<sequence length="39" mass="4212">MFEMLILMLDATIRTAPPLILAAMDDGDVLRAEGSPSHV</sequence>
<name>A0A7I8HU21_AERCA</name>
<protein>
    <submittedName>
        <fullName evidence="2">Uncharacterized protein</fullName>
    </submittedName>
</protein>
<evidence type="ECO:0000313" key="1">
    <source>
        <dbReference type="EMBL" id="GJA53634.1"/>
    </source>
</evidence>
<evidence type="ECO:0000313" key="3">
    <source>
        <dbReference type="Proteomes" id="UP000886934"/>
    </source>
</evidence>
<dbReference type="EMBL" id="BPNL01000009">
    <property type="protein sequence ID" value="GJA53634.1"/>
    <property type="molecule type" value="Genomic_DNA"/>
</dbReference>
<dbReference type="AlphaFoldDB" id="A0A7I8HU21"/>
<reference evidence="2" key="1">
    <citation type="submission" date="2021-07" db="EMBL/GenBank/DDBJ databases">
        <title>Draft genome sequence of carbapenem-resistant Aeromonas spp. in Japan.</title>
        <authorList>
            <person name="Maehana S."/>
            <person name="Suzuki M."/>
            <person name="Kitasato H."/>
        </authorList>
    </citation>
    <scope>NUCLEOTIDE SEQUENCE</scope>
    <source>
        <strain evidence="1">KAM348</strain>
        <strain evidence="2">KAM351</strain>
    </source>
</reference>
<gene>
    <name evidence="1" type="ORF">KAM348_10570</name>
    <name evidence="2" type="ORF">KAM351_36300</name>
</gene>
<comment type="caution">
    <text evidence="2">The sequence shown here is derived from an EMBL/GenBank/DDBJ whole genome shotgun (WGS) entry which is preliminary data.</text>
</comment>
<dbReference type="EMBL" id="BPNN01000070">
    <property type="protein sequence ID" value="GJA65019.1"/>
    <property type="molecule type" value="Genomic_DNA"/>
</dbReference>
<dbReference type="Proteomes" id="UP000886934">
    <property type="component" value="Unassembled WGS sequence"/>
</dbReference>
<proteinExistence type="predicted"/>
<evidence type="ECO:0000313" key="2">
    <source>
        <dbReference type="EMBL" id="GJA65019.1"/>
    </source>
</evidence>
<dbReference type="Proteomes" id="UP000887009">
    <property type="component" value="Unassembled WGS sequence"/>
</dbReference>
<accession>A0A7I8HU21</accession>